<dbReference type="InterPro" id="IPR041374">
    <property type="entry name" value="BaeRF_family12"/>
</dbReference>
<gene>
    <name evidence="1" type="ORF">CLN94_05615</name>
</gene>
<comment type="caution">
    <text evidence="1">The sequence shown here is derived from an EMBL/GenBank/DDBJ whole genome shotgun (WGS) entry which is preliminary data.</text>
</comment>
<organism evidence="1 2">
    <name type="scientific">Pseudothioclava arenosa</name>
    <dbReference type="NCBI Taxonomy" id="1795308"/>
    <lineage>
        <taxon>Bacteria</taxon>
        <taxon>Pseudomonadati</taxon>
        <taxon>Pseudomonadota</taxon>
        <taxon>Alphaproteobacteria</taxon>
        <taxon>Rhodobacterales</taxon>
        <taxon>Paracoccaceae</taxon>
        <taxon>Pseudothioclava</taxon>
    </lineage>
</organism>
<dbReference type="EMBL" id="NTJD01000003">
    <property type="protein sequence ID" value="PCD77238.1"/>
    <property type="molecule type" value="Genomic_DNA"/>
</dbReference>
<reference evidence="1 2" key="1">
    <citation type="submission" date="2017-09" db="EMBL/GenBank/DDBJ databases">
        <title>A multilocus sequence analysis scheme for characterization of bacteria in the genus Thioclava.</title>
        <authorList>
            <person name="Liu Y."/>
            <person name="Shao Z."/>
        </authorList>
    </citation>
    <scope>NUCLEOTIDE SEQUENCE [LARGE SCALE GENOMIC DNA]</scope>
    <source>
        <strain evidence="1 2">CAU 1312</strain>
    </source>
</reference>
<name>A0A2A4CSH3_9RHOB</name>
<protein>
    <submittedName>
        <fullName evidence="1">Host attachment protein</fullName>
    </submittedName>
</protein>
<evidence type="ECO:0000313" key="1">
    <source>
        <dbReference type="EMBL" id="PCD77238.1"/>
    </source>
</evidence>
<dbReference type="AlphaFoldDB" id="A0A2A4CSH3"/>
<dbReference type="Pfam" id="PF18856">
    <property type="entry name" value="baeRF_family12"/>
    <property type="match status" value="1"/>
</dbReference>
<keyword evidence="2" id="KW-1185">Reference proteome</keyword>
<sequence>MLLSKGLWIVVADSEKALVLKNEGTGLDPKLSFVRREEAPEVVIASDAPGRRADVGAGQRSAMEVPDYTRLNAEGFMADLAGDLARAQVRGAFDKLVLVAPPQVLGALRAAMPEGLAAHVVAEIDKTLTKHPLPEIGKIVAREIDTL</sequence>
<accession>A0A2A4CSH3</accession>
<dbReference type="Proteomes" id="UP000243507">
    <property type="component" value="Unassembled WGS sequence"/>
</dbReference>
<dbReference type="OrthoDB" id="9812459at2"/>
<evidence type="ECO:0000313" key="2">
    <source>
        <dbReference type="Proteomes" id="UP000243507"/>
    </source>
</evidence>
<proteinExistence type="predicted"/>
<dbReference type="RefSeq" id="WP_096432004.1">
    <property type="nucleotide sequence ID" value="NZ_NTJD01000003.1"/>
</dbReference>